<gene>
    <name evidence="1" type="ORF">PBRASI_LOCUS10761</name>
</gene>
<dbReference type="EMBL" id="CAJVPI010003638">
    <property type="protein sequence ID" value="CAG8660608.1"/>
    <property type="molecule type" value="Genomic_DNA"/>
</dbReference>
<dbReference type="OrthoDB" id="95964at2759"/>
<evidence type="ECO:0000313" key="2">
    <source>
        <dbReference type="Proteomes" id="UP000789739"/>
    </source>
</evidence>
<protein>
    <submittedName>
        <fullName evidence="1">2606_t:CDS:1</fullName>
    </submittedName>
</protein>
<evidence type="ECO:0000313" key="1">
    <source>
        <dbReference type="EMBL" id="CAG8660608.1"/>
    </source>
</evidence>
<dbReference type="Proteomes" id="UP000789739">
    <property type="component" value="Unassembled WGS sequence"/>
</dbReference>
<sequence>FDDFSDSESDIAEQLDPPDVPRKYIRDALIEICIYENENDCSPEAAEVWRSRLENWLSKMTELRVIRKSNREANKQRPRPRLPENKCKLSETEFFMNSKYVVPWNQLRSMWIAYFGLQEEFPELVDIIIKEIRKSLRDCIHYANNAGVNIDKITEWRARFE</sequence>
<accession>A0A9N9E1K2</accession>
<keyword evidence="2" id="KW-1185">Reference proteome</keyword>
<reference evidence="1" key="1">
    <citation type="submission" date="2021-06" db="EMBL/GenBank/DDBJ databases">
        <authorList>
            <person name="Kallberg Y."/>
            <person name="Tangrot J."/>
            <person name="Rosling A."/>
        </authorList>
    </citation>
    <scope>NUCLEOTIDE SEQUENCE</scope>
    <source>
        <strain evidence="1">BR232B</strain>
    </source>
</reference>
<feature type="non-terminal residue" evidence="1">
    <location>
        <position position="1"/>
    </location>
</feature>
<dbReference type="AlphaFoldDB" id="A0A9N9E1K2"/>
<proteinExistence type="predicted"/>
<organism evidence="1 2">
    <name type="scientific">Paraglomus brasilianum</name>
    <dbReference type="NCBI Taxonomy" id="144538"/>
    <lineage>
        <taxon>Eukaryota</taxon>
        <taxon>Fungi</taxon>
        <taxon>Fungi incertae sedis</taxon>
        <taxon>Mucoromycota</taxon>
        <taxon>Glomeromycotina</taxon>
        <taxon>Glomeromycetes</taxon>
        <taxon>Paraglomerales</taxon>
        <taxon>Paraglomeraceae</taxon>
        <taxon>Paraglomus</taxon>
    </lineage>
</organism>
<name>A0A9N9E1K2_9GLOM</name>
<comment type="caution">
    <text evidence="1">The sequence shown here is derived from an EMBL/GenBank/DDBJ whole genome shotgun (WGS) entry which is preliminary data.</text>
</comment>